<dbReference type="GO" id="GO:0016020">
    <property type="term" value="C:membrane"/>
    <property type="evidence" value="ECO:0007669"/>
    <property type="project" value="UniProtKB-SubCell"/>
</dbReference>
<evidence type="ECO:0000256" key="2">
    <source>
        <dbReference type="ARBA" id="ARBA00022692"/>
    </source>
</evidence>
<dbReference type="Proteomes" id="UP001345827">
    <property type="component" value="Unassembled WGS sequence"/>
</dbReference>
<reference evidence="9 10" key="1">
    <citation type="submission" date="2023-06" db="EMBL/GenBank/DDBJ databases">
        <title>Black Yeasts Isolated from many extreme environments.</title>
        <authorList>
            <person name="Coleine C."/>
            <person name="Stajich J.E."/>
            <person name="Selbmann L."/>
        </authorList>
    </citation>
    <scope>NUCLEOTIDE SEQUENCE [LARGE SCALE GENOMIC DNA]</scope>
    <source>
        <strain evidence="9 10">CCFEE 5887</strain>
    </source>
</reference>
<feature type="transmembrane region" description="Helical" evidence="7">
    <location>
        <begin position="35"/>
        <end position="56"/>
    </location>
</feature>
<keyword evidence="3 7" id="KW-1133">Transmembrane helix</keyword>
<feature type="transmembrane region" description="Helical" evidence="7">
    <location>
        <begin position="6"/>
        <end position="23"/>
    </location>
</feature>
<name>A0AAV9PZX3_9PEZI</name>
<protein>
    <recommendedName>
        <fullName evidence="8">Rhodopsin domain-containing protein</fullName>
    </recommendedName>
</protein>
<evidence type="ECO:0000313" key="9">
    <source>
        <dbReference type="EMBL" id="KAK5532412.1"/>
    </source>
</evidence>
<feature type="region of interest" description="Disordered" evidence="6">
    <location>
        <begin position="274"/>
        <end position="294"/>
    </location>
</feature>
<accession>A0AAV9PZX3</accession>
<keyword evidence="10" id="KW-1185">Reference proteome</keyword>
<gene>
    <name evidence="9" type="ORF">LTR25_007945</name>
</gene>
<feature type="domain" description="Rhodopsin" evidence="8">
    <location>
        <begin position="23"/>
        <end position="261"/>
    </location>
</feature>
<feature type="transmembrane region" description="Helical" evidence="7">
    <location>
        <begin position="118"/>
        <end position="141"/>
    </location>
</feature>
<evidence type="ECO:0000313" key="10">
    <source>
        <dbReference type="Proteomes" id="UP001345827"/>
    </source>
</evidence>
<comment type="similarity">
    <text evidence="5">Belongs to the SAT4 family.</text>
</comment>
<evidence type="ECO:0000256" key="7">
    <source>
        <dbReference type="SAM" id="Phobius"/>
    </source>
</evidence>
<dbReference type="PANTHER" id="PTHR33048:SF132">
    <property type="entry name" value="MEMBRANE PROTEIN, PUTATIVE (AFU_ORTHOLOGUE AFUA_6G07820)-RELATED"/>
    <property type="match status" value="1"/>
</dbReference>
<organism evidence="9 10">
    <name type="scientific">Vermiconidia calcicola</name>
    <dbReference type="NCBI Taxonomy" id="1690605"/>
    <lineage>
        <taxon>Eukaryota</taxon>
        <taxon>Fungi</taxon>
        <taxon>Dikarya</taxon>
        <taxon>Ascomycota</taxon>
        <taxon>Pezizomycotina</taxon>
        <taxon>Dothideomycetes</taxon>
        <taxon>Dothideomycetidae</taxon>
        <taxon>Mycosphaerellales</taxon>
        <taxon>Extremaceae</taxon>
        <taxon>Vermiconidia</taxon>
    </lineage>
</organism>
<dbReference type="InterPro" id="IPR052337">
    <property type="entry name" value="SAT4-like"/>
</dbReference>
<feature type="transmembrane region" description="Helical" evidence="7">
    <location>
        <begin position="196"/>
        <end position="218"/>
    </location>
</feature>
<sequence length="335" mass="37538">MSGTQAVVISMTFSAVALVFILLRCTSRIFFVGRVLKEDILICVAMVWSFGLSGAIEVERQNGMGEHISTVSPERFERMLQAFYASVIVYNLGLTFAKCSISCQFLSFFRERKYRITAWFLIGFFATYGLVTLMVSTLACTPVRYFWNRSIPGGKCIKFEIWWFFNAAVCIASDFVLCILPLPMLKTLNIPRKQKYSLLAVFAVGGFVCIVAILRLHAVYVISKSTDPTYDNVAAAYWSSIELNTGIICASMPTIRPIIARIFPVCFGSAPRRSTTETVPGHHSHQEATRPTQLTTRSTMDEMTFCTVHDVVKCHFDHDGSINDQSTNRSANNDV</sequence>
<evidence type="ECO:0000256" key="4">
    <source>
        <dbReference type="ARBA" id="ARBA00023136"/>
    </source>
</evidence>
<keyword evidence="4 7" id="KW-0472">Membrane</keyword>
<feature type="transmembrane region" description="Helical" evidence="7">
    <location>
        <begin position="82"/>
        <end position="106"/>
    </location>
</feature>
<keyword evidence="2 7" id="KW-0812">Transmembrane</keyword>
<comment type="subcellular location">
    <subcellularLocation>
        <location evidence="1">Membrane</location>
        <topology evidence="1">Multi-pass membrane protein</topology>
    </subcellularLocation>
</comment>
<evidence type="ECO:0000256" key="5">
    <source>
        <dbReference type="ARBA" id="ARBA00038359"/>
    </source>
</evidence>
<evidence type="ECO:0000256" key="3">
    <source>
        <dbReference type="ARBA" id="ARBA00022989"/>
    </source>
</evidence>
<proteinExistence type="inferred from homology"/>
<dbReference type="Pfam" id="PF20684">
    <property type="entry name" value="Fung_rhodopsin"/>
    <property type="match status" value="1"/>
</dbReference>
<dbReference type="AlphaFoldDB" id="A0AAV9PZX3"/>
<evidence type="ECO:0000259" key="8">
    <source>
        <dbReference type="Pfam" id="PF20684"/>
    </source>
</evidence>
<evidence type="ECO:0000256" key="1">
    <source>
        <dbReference type="ARBA" id="ARBA00004141"/>
    </source>
</evidence>
<feature type="transmembrane region" description="Helical" evidence="7">
    <location>
        <begin position="161"/>
        <end position="184"/>
    </location>
</feature>
<evidence type="ECO:0000256" key="6">
    <source>
        <dbReference type="SAM" id="MobiDB-lite"/>
    </source>
</evidence>
<dbReference type="PANTHER" id="PTHR33048">
    <property type="entry name" value="PTH11-LIKE INTEGRAL MEMBRANE PROTEIN (AFU_ORTHOLOGUE AFUA_5G11245)"/>
    <property type="match status" value="1"/>
</dbReference>
<dbReference type="EMBL" id="JAXLQG010000015">
    <property type="protein sequence ID" value="KAK5532412.1"/>
    <property type="molecule type" value="Genomic_DNA"/>
</dbReference>
<dbReference type="InterPro" id="IPR049326">
    <property type="entry name" value="Rhodopsin_dom_fungi"/>
</dbReference>
<comment type="caution">
    <text evidence="9">The sequence shown here is derived from an EMBL/GenBank/DDBJ whole genome shotgun (WGS) entry which is preliminary data.</text>
</comment>